<name>A0ABU6Q773_9FABA</name>
<sequence length="113" mass="12829">MARKGGVTYTLTCFFIIGAVICAIIVESHDTIPKWTSPQYDGLETNEYKLKDCLYRCNLRYETNLAMKELCIKKCKAKYGPEETYNNVLMIQRRSIGLEGVLKDVNGALNIVL</sequence>
<reference evidence="2 3" key="1">
    <citation type="journal article" date="2023" name="Plants (Basel)">
        <title>Bridging the Gap: Combining Genomics and Transcriptomics Approaches to Understand Stylosanthes scabra, an Orphan Legume from the Brazilian Caatinga.</title>
        <authorList>
            <person name="Ferreira-Neto J.R.C."/>
            <person name="da Silva M.D."/>
            <person name="Binneck E."/>
            <person name="de Melo N.F."/>
            <person name="da Silva R.H."/>
            <person name="de Melo A.L.T.M."/>
            <person name="Pandolfi V."/>
            <person name="Bustamante F.O."/>
            <person name="Brasileiro-Vidal A.C."/>
            <person name="Benko-Iseppon A.M."/>
        </authorList>
    </citation>
    <scope>NUCLEOTIDE SEQUENCE [LARGE SCALE GENOMIC DNA]</scope>
    <source>
        <tissue evidence="2">Leaves</tissue>
    </source>
</reference>
<evidence type="ECO:0000313" key="3">
    <source>
        <dbReference type="Proteomes" id="UP001341840"/>
    </source>
</evidence>
<proteinExistence type="predicted"/>
<comment type="caution">
    <text evidence="2">The sequence shown here is derived from an EMBL/GenBank/DDBJ whole genome shotgun (WGS) entry which is preliminary data.</text>
</comment>
<dbReference type="Proteomes" id="UP001341840">
    <property type="component" value="Unassembled WGS sequence"/>
</dbReference>
<keyword evidence="1" id="KW-0812">Transmembrane</keyword>
<feature type="transmembrane region" description="Helical" evidence="1">
    <location>
        <begin position="6"/>
        <end position="26"/>
    </location>
</feature>
<accession>A0ABU6Q773</accession>
<keyword evidence="1" id="KW-0472">Membrane</keyword>
<keyword evidence="3" id="KW-1185">Reference proteome</keyword>
<evidence type="ECO:0000256" key="1">
    <source>
        <dbReference type="SAM" id="Phobius"/>
    </source>
</evidence>
<organism evidence="2 3">
    <name type="scientific">Stylosanthes scabra</name>
    <dbReference type="NCBI Taxonomy" id="79078"/>
    <lineage>
        <taxon>Eukaryota</taxon>
        <taxon>Viridiplantae</taxon>
        <taxon>Streptophyta</taxon>
        <taxon>Embryophyta</taxon>
        <taxon>Tracheophyta</taxon>
        <taxon>Spermatophyta</taxon>
        <taxon>Magnoliopsida</taxon>
        <taxon>eudicotyledons</taxon>
        <taxon>Gunneridae</taxon>
        <taxon>Pentapetalae</taxon>
        <taxon>rosids</taxon>
        <taxon>fabids</taxon>
        <taxon>Fabales</taxon>
        <taxon>Fabaceae</taxon>
        <taxon>Papilionoideae</taxon>
        <taxon>50 kb inversion clade</taxon>
        <taxon>dalbergioids sensu lato</taxon>
        <taxon>Dalbergieae</taxon>
        <taxon>Pterocarpus clade</taxon>
        <taxon>Stylosanthes</taxon>
    </lineage>
</organism>
<dbReference type="EMBL" id="JASCZI010000035">
    <property type="protein sequence ID" value="MED6107382.1"/>
    <property type="molecule type" value="Genomic_DNA"/>
</dbReference>
<keyword evidence="1" id="KW-1133">Transmembrane helix</keyword>
<gene>
    <name evidence="2" type="ORF">PIB30_013495</name>
</gene>
<evidence type="ECO:0000313" key="2">
    <source>
        <dbReference type="EMBL" id="MED6107382.1"/>
    </source>
</evidence>
<protein>
    <submittedName>
        <fullName evidence="2">Uncharacterized protein</fullName>
    </submittedName>
</protein>